<dbReference type="EMBL" id="JAAIJQ010000008">
    <property type="protein sequence ID" value="NEV61095.1"/>
    <property type="molecule type" value="Genomic_DNA"/>
</dbReference>
<accession>A0A6M0JYB9</accession>
<keyword evidence="1" id="KW-0732">Signal</keyword>
<dbReference type="Proteomes" id="UP000483379">
    <property type="component" value="Unassembled WGS sequence"/>
</dbReference>
<evidence type="ECO:0000256" key="1">
    <source>
        <dbReference type="SAM" id="SignalP"/>
    </source>
</evidence>
<evidence type="ECO:0000313" key="2">
    <source>
        <dbReference type="EMBL" id="NEV61095.1"/>
    </source>
</evidence>
<name>A0A6M0JYB9_9GAMM</name>
<reference evidence="2 3" key="1">
    <citation type="submission" date="2020-02" db="EMBL/GenBank/DDBJ databases">
        <title>Genome sequences of Thiorhodococcus mannitoliphagus and Thiorhodococcus minor, purple sulfur photosynthetic bacteria in the gammaproteobacterial family, Chromatiaceae.</title>
        <authorList>
            <person name="Aviles F.A."/>
            <person name="Meyer T.E."/>
            <person name="Kyndt J.A."/>
        </authorList>
    </citation>
    <scope>NUCLEOTIDE SEQUENCE [LARGE SCALE GENOMIC DNA]</scope>
    <source>
        <strain evidence="2 3">DSM 11518</strain>
    </source>
</reference>
<dbReference type="RefSeq" id="WP_164451144.1">
    <property type="nucleotide sequence ID" value="NZ_JAAIJQ010000008.1"/>
</dbReference>
<keyword evidence="3" id="KW-1185">Reference proteome</keyword>
<sequence length="537" mass="60131">MVRHRYLTLCSMLASVPLQAAVLSPCSDTCLLETTGSDASCELWETSSQSWLALPPTGGDAMHNLARDYTRWLHAWMMPAGGVMATQFTDDTLSEVLAYSSRRDSAIWTGTYLASEALRFMTNEAPDAARWMDETLQTLHLWWNIAGDPGYLARYAAPADSPAPIQAILSDSEDEVHRDVLYEGELWHWRGNISRDQYQGVMLGYSFAYEATQSPALRELIRQDVVEFVEQLMNSESQPVRLILDGRVLSTEAEIPYAVFSQADAPEGGPALTLTLSPFDAAGEGILFFSPNAAELARQVPGFGSFPNIYQPTQAIQLGAMFNVALQVTEGIPDYAERRAAIAQHYAQHADEWLDIASGWRNTNRCDDGYFGLNIGFMPLYSWIRLEQDPARKLRLQREVLRDAMWEEVKDHKNVFFAFIYASQAAAEDDVQSVADFHADQLARFPTAPNLALPRDLTGIYPESEQCEGISAVAVNVDERVPASFTWERQPWKLVDAGTPNQAYGGVDYLMAYWMGRHYGFIEDDAPGTCLLWRRSE</sequence>
<gene>
    <name evidence="2" type="ORF">G3446_04130</name>
</gene>
<dbReference type="AlphaFoldDB" id="A0A6M0JYB9"/>
<evidence type="ECO:0000313" key="3">
    <source>
        <dbReference type="Proteomes" id="UP000483379"/>
    </source>
</evidence>
<protein>
    <submittedName>
        <fullName evidence="2">Uncharacterized protein</fullName>
    </submittedName>
</protein>
<feature type="signal peptide" evidence="1">
    <location>
        <begin position="1"/>
        <end position="20"/>
    </location>
</feature>
<feature type="chain" id="PRO_5026812900" evidence="1">
    <location>
        <begin position="21"/>
        <end position="537"/>
    </location>
</feature>
<proteinExistence type="predicted"/>
<organism evidence="2 3">
    <name type="scientific">Thiorhodococcus minor</name>
    <dbReference type="NCBI Taxonomy" id="57489"/>
    <lineage>
        <taxon>Bacteria</taxon>
        <taxon>Pseudomonadati</taxon>
        <taxon>Pseudomonadota</taxon>
        <taxon>Gammaproteobacteria</taxon>
        <taxon>Chromatiales</taxon>
        <taxon>Chromatiaceae</taxon>
        <taxon>Thiorhodococcus</taxon>
    </lineage>
</organism>
<comment type="caution">
    <text evidence="2">The sequence shown here is derived from an EMBL/GenBank/DDBJ whole genome shotgun (WGS) entry which is preliminary data.</text>
</comment>